<evidence type="ECO:0000256" key="2">
    <source>
        <dbReference type="ARBA" id="ARBA00022741"/>
    </source>
</evidence>
<evidence type="ECO:0000313" key="5">
    <source>
        <dbReference type="EMBL" id="KAK2827932.1"/>
    </source>
</evidence>
<dbReference type="Pfam" id="PF04548">
    <property type="entry name" value="AIG1"/>
    <property type="match status" value="2"/>
</dbReference>
<sequence>MDQRLTFVLLGKTGVGKSASGNTILGRAAFESRQSFRSVTKEISEASETVFGKPITVTDTPGILESEDKIKTRCDELLQSGKPCLFLMALSIGRFTEEDQKVVSTISEILKTQGLENSYLLFTNGDTLKNKSLEDFIFEDEEGEFPDLIKTFAGRYHLFNNDDKDQEQVRRLLLKSGHLKKSAGSGESHKQEEKRLILIGRPGVGKSSSGDTILGSAMFKSDCDFESVSKKIVSASAVVEGHQVKVVDPPGFTDEVLSPKKLAKEIMKSVMEASPGPHAFVIVVRIGRVNPADVRLFKLLLKLFGENASKYTMVLFTYGDELRGQSVDQKVQSSPSVSELVSMCGGRHCVFDNTVRGNGQQRQVRDFLNKVDEMVAANGGQHFTSDMFRMSETLIQQEKNLSGQFDGLSEEQKESILQQLIEFFKKLFGEIFDALSGNRRNEDSGSESVPMVMKFSIG</sequence>
<proteinExistence type="inferred from homology"/>
<gene>
    <name evidence="5" type="ORF">Q5P01_018966</name>
</gene>
<name>A0AA88M0G2_CHASR</name>
<protein>
    <recommendedName>
        <fullName evidence="4">AIG1-type G domain-containing protein</fullName>
    </recommendedName>
</protein>
<evidence type="ECO:0000256" key="3">
    <source>
        <dbReference type="ARBA" id="ARBA00023134"/>
    </source>
</evidence>
<dbReference type="Gene3D" id="3.40.50.300">
    <property type="entry name" value="P-loop containing nucleotide triphosphate hydrolases"/>
    <property type="match status" value="2"/>
</dbReference>
<dbReference type="InterPro" id="IPR006703">
    <property type="entry name" value="G_AIG1"/>
</dbReference>
<reference evidence="5" key="1">
    <citation type="submission" date="2023-07" db="EMBL/GenBank/DDBJ databases">
        <title>Chromosome-level Genome Assembly of Striped Snakehead (Channa striata).</title>
        <authorList>
            <person name="Liu H."/>
        </authorList>
    </citation>
    <scope>NUCLEOTIDE SEQUENCE</scope>
    <source>
        <strain evidence="5">Gz</strain>
        <tissue evidence="5">Muscle</tissue>
    </source>
</reference>
<dbReference type="InterPro" id="IPR045058">
    <property type="entry name" value="GIMA/IAN/Toc"/>
</dbReference>
<dbReference type="Proteomes" id="UP001187415">
    <property type="component" value="Unassembled WGS sequence"/>
</dbReference>
<accession>A0AA88M0G2</accession>
<feature type="domain" description="AIG1-type G" evidence="4">
    <location>
        <begin position="191"/>
        <end position="392"/>
    </location>
</feature>
<feature type="domain" description="AIG1-type G" evidence="4">
    <location>
        <begin position="2"/>
        <end position="187"/>
    </location>
</feature>
<keyword evidence="3" id="KW-0342">GTP-binding</keyword>
<comment type="similarity">
    <text evidence="1">Belongs to the TRAFAC class TrmE-Era-EngA-EngB-Septin-like GTPase superfamily. AIG1/Toc34/Toc159-like paraseptin GTPase family. IAN subfamily.</text>
</comment>
<keyword evidence="2" id="KW-0547">Nucleotide-binding</keyword>
<dbReference type="GO" id="GO:0005525">
    <property type="term" value="F:GTP binding"/>
    <property type="evidence" value="ECO:0007669"/>
    <property type="project" value="UniProtKB-KW"/>
</dbReference>
<organism evidence="5 6">
    <name type="scientific">Channa striata</name>
    <name type="common">Snakehead murrel</name>
    <name type="synonym">Ophicephalus striatus</name>
    <dbReference type="NCBI Taxonomy" id="64152"/>
    <lineage>
        <taxon>Eukaryota</taxon>
        <taxon>Metazoa</taxon>
        <taxon>Chordata</taxon>
        <taxon>Craniata</taxon>
        <taxon>Vertebrata</taxon>
        <taxon>Euteleostomi</taxon>
        <taxon>Actinopterygii</taxon>
        <taxon>Neopterygii</taxon>
        <taxon>Teleostei</taxon>
        <taxon>Neoteleostei</taxon>
        <taxon>Acanthomorphata</taxon>
        <taxon>Anabantaria</taxon>
        <taxon>Anabantiformes</taxon>
        <taxon>Channoidei</taxon>
        <taxon>Channidae</taxon>
        <taxon>Channa</taxon>
    </lineage>
</organism>
<dbReference type="PANTHER" id="PTHR10903">
    <property type="entry name" value="GTPASE, IMAP FAMILY MEMBER-RELATED"/>
    <property type="match status" value="1"/>
</dbReference>
<evidence type="ECO:0000313" key="6">
    <source>
        <dbReference type="Proteomes" id="UP001187415"/>
    </source>
</evidence>
<dbReference type="FunFam" id="3.40.50.300:FF:000366">
    <property type="entry name" value="GTPase, IMAP family member 2"/>
    <property type="match status" value="1"/>
</dbReference>
<evidence type="ECO:0000256" key="1">
    <source>
        <dbReference type="ARBA" id="ARBA00008535"/>
    </source>
</evidence>
<comment type="caution">
    <text evidence="5">The sequence shown here is derived from an EMBL/GenBank/DDBJ whole genome shotgun (WGS) entry which is preliminary data.</text>
</comment>
<evidence type="ECO:0000259" key="4">
    <source>
        <dbReference type="PROSITE" id="PS51720"/>
    </source>
</evidence>
<dbReference type="PANTHER" id="PTHR10903:SF112">
    <property type="entry name" value="SI:CH211-113E8.5"/>
    <property type="match status" value="1"/>
</dbReference>
<dbReference type="SUPFAM" id="SSF52540">
    <property type="entry name" value="P-loop containing nucleoside triphosphate hydrolases"/>
    <property type="match status" value="2"/>
</dbReference>
<keyword evidence="6" id="KW-1185">Reference proteome</keyword>
<dbReference type="PROSITE" id="PS51720">
    <property type="entry name" value="G_AIG1"/>
    <property type="match status" value="2"/>
</dbReference>
<dbReference type="AlphaFoldDB" id="A0AA88M0G2"/>
<dbReference type="InterPro" id="IPR027417">
    <property type="entry name" value="P-loop_NTPase"/>
</dbReference>
<dbReference type="EMBL" id="JAUPFM010000015">
    <property type="protein sequence ID" value="KAK2827932.1"/>
    <property type="molecule type" value="Genomic_DNA"/>
</dbReference>